<dbReference type="GO" id="GO:0004519">
    <property type="term" value="F:endonuclease activity"/>
    <property type="evidence" value="ECO:0007669"/>
    <property type="project" value="UniProtKB-KW"/>
</dbReference>
<evidence type="ECO:0000259" key="2">
    <source>
        <dbReference type="Pfam" id="PF04471"/>
    </source>
</evidence>
<organism evidence="3 4">
    <name type="scientific">Halomarina salina</name>
    <dbReference type="NCBI Taxonomy" id="1872699"/>
    <lineage>
        <taxon>Archaea</taxon>
        <taxon>Methanobacteriati</taxon>
        <taxon>Methanobacteriota</taxon>
        <taxon>Stenosarchaea group</taxon>
        <taxon>Halobacteria</taxon>
        <taxon>Halobacteriales</taxon>
        <taxon>Natronomonadaceae</taxon>
        <taxon>Halomarina</taxon>
    </lineage>
</organism>
<feature type="domain" description="Restriction endonuclease type IV Mrr" evidence="2">
    <location>
        <begin position="23"/>
        <end position="134"/>
    </location>
</feature>
<evidence type="ECO:0000313" key="4">
    <source>
        <dbReference type="Proteomes" id="UP001596099"/>
    </source>
</evidence>
<accession>A0ABD5RKG0</accession>
<feature type="region of interest" description="Disordered" evidence="1">
    <location>
        <begin position="1"/>
        <end position="22"/>
    </location>
</feature>
<gene>
    <name evidence="3" type="ORF">ACFPYI_06740</name>
</gene>
<dbReference type="InterPro" id="IPR007560">
    <property type="entry name" value="Restrct_endonuc_IV_Mrr"/>
</dbReference>
<dbReference type="AlphaFoldDB" id="A0ABD5RKG0"/>
<dbReference type="Pfam" id="PF04471">
    <property type="entry name" value="Mrr_cat"/>
    <property type="match status" value="1"/>
</dbReference>
<reference evidence="3 4" key="1">
    <citation type="journal article" date="2019" name="Int. J. Syst. Evol. Microbiol.">
        <title>The Global Catalogue of Microorganisms (GCM) 10K type strain sequencing project: providing services to taxonomists for standard genome sequencing and annotation.</title>
        <authorList>
            <consortium name="The Broad Institute Genomics Platform"/>
            <consortium name="The Broad Institute Genome Sequencing Center for Infectious Disease"/>
            <person name="Wu L."/>
            <person name="Ma J."/>
        </authorList>
    </citation>
    <scope>NUCLEOTIDE SEQUENCE [LARGE SCALE GENOMIC DNA]</scope>
    <source>
        <strain evidence="3 4">CGMCC 1.12543</strain>
    </source>
</reference>
<evidence type="ECO:0000256" key="1">
    <source>
        <dbReference type="SAM" id="MobiDB-lite"/>
    </source>
</evidence>
<protein>
    <submittedName>
        <fullName evidence="3">Restriction endonuclease</fullName>
        <ecNumber evidence="3">3.1.21.-</ecNumber>
    </submittedName>
</protein>
<name>A0ABD5RKG0_9EURY</name>
<evidence type="ECO:0000313" key="3">
    <source>
        <dbReference type="EMBL" id="MFC5971028.1"/>
    </source>
</evidence>
<dbReference type="Proteomes" id="UP001596099">
    <property type="component" value="Unassembled WGS sequence"/>
</dbReference>
<comment type="caution">
    <text evidence="3">The sequence shown here is derived from an EMBL/GenBank/DDBJ whole genome shotgun (WGS) entry which is preliminary data.</text>
</comment>
<dbReference type="RefSeq" id="WP_247413942.1">
    <property type="nucleotide sequence ID" value="NZ_JALLGW010000001.1"/>
</dbReference>
<dbReference type="EMBL" id="JBHSQH010000001">
    <property type="protein sequence ID" value="MFC5971028.1"/>
    <property type="molecule type" value="Genomic_DNA"/>
</dbReference>
<keyword evidence="3" id="KW-0378">Hydrolase</keyword>
<sequence>MPMGDDGDADGGPTGTGGTTALESLDAATLESLVFDLHEAEGDEVEWAAPNAEGGIVLVARTSRLLRGPRTTVVAVTTAGASVTPGSLDRLNYAREMNGAERAALVHPGDVPEKTHEAASGTKVTVVDGDALSARLASADLSLP</sequence>
<dbReference type="EC" id="3.1.21.-" evidence="3"/>
<proteinExistence type="predicted"/>
<keyword evidence="3" id="KW-0255">Endonuclease</keyword>
<keyword evidence="3" id="KW-0540">Nuclease</keyword>
<keyword evidence="4" id="KW-1185">Reference proteome</keyword>
<dbReference type="GO" id="GO:0016787">
    <property type="term" value="F:hydrolase activity"/>
    <property type="evidence" value="ECO:0007669"/>
    <property type="project" value="UniProtKB-KW"/>
</dbReference>